<feature type="chain" id="PRO_5023006810" evidence="1">
    <location>
        <begin position="18"/>
        <end position="120"/>
    </location>
</feature>
<sequence>MKNTFLILILVVIFSCAESQMSPTETAETVVESFYSKDLPTLEKYTTPESYESFVSVQELFTQEDNAKDSNFKLISDSINGNNAWVKFTTAYEEKPETFKLVKDEGEWKVTESGVREKLF</sequence>
<dbReference type="OrthoDB" id="1449606at2"/>
<gene>
    <name evidence="2" type="ORF">ES724_02435</name>
</gene>
<reference evidence="2 3" key="1">
    <citation type="submission" date="2019-08" db="EMBL/GenBank/DDBJ databases">
        <title>Genome sequence of Gillisia hiemivivida IC154 (type strain).</title>
        <authorList>
            <person name="Bowman J.P."/>
        </authorList>
    </citation>
    <scope>NUCLEOTIDE SEQUENCE [LARGE SCALE GENOMIC DNA]</scope>
    <source>
        <strain evidence="2 3">IC154</strain>
    </source>
</reference>
<dbReference type="AlphaFoldDB" id="A0A5C6ZXJ3"/>
<keyword evidence="1" id="KW-0732">Signal</keyword>
<dbReference type="Gene3D" id="3.10.450.50">
    <property type="match status" value="1"/>
</dbReference>
<dbReference type="PROSITE" id="PS51257">
    <property type="entry name" value="PROKAR_LIPOPROTEIN"/>
    <property type="match status" value="1"/>
</dbReference>
<name>A0A5C6ZXJ3_9FLAO</name>
<evidence type="ECO:0000313" key="3">
    <source>
        <dbReference type="Proteomes" id="UP000321367"/>
    </source>
</evidence>
<dbReference type="Proteomes" id="UP000321367">
    <property type="component" value="Unassembled WGS sequence"/>
</dbReference>
<feature type="signal peptide" evidence="1">
    <location>
        <begin position="1"/>
        <end position="17"/>
    </location>
</feature>
<dbReference type="EMBL" id="VORY01000002">
    <property type="protein sequence ID" value="TXD95031.1"/>
    <property type="molecule type" value="Genomic_DNA"/>
</dbReference>
<evidence type="ECO:0000256" key="1">
    <source>
        <dbReference type="SAM" id="SignalP"/>
    </source>
</evidence>
<keyword evidence="3" id="KW-1185">Reference proteome</keyword>
<accession>A0A5C6ZXJ3</accession>
<dbReference type="RefSeq" id="WP_146929100.1">
    <property type="nucleotide sequence ID" value="NZ_CBCSHZ010000001.1"/>
</dbReference>
<proteinExistence type="predicted"/>
<comment type="caution">
    <text evidence="2">The sequence shown here is derived from an EMBL/GenBank/DDBJ whole genome shotgun (WGS) entry which is preliminary data.</text>
</comment>
<evidence type="ECO:0000313" key="2">
    <source>
        <dbReference type="EMBL" id="TXD95031.1"/>
    </source>
</evidence>
<organism evidence="2 3">
    <name type="scientific">Gillisia hiemivivida</name>
    <dbReference type="NCBI Taxonomy" id="291190"/>
    <lineage>
        <taxon>Bacteria</taxon>
        <taxon>Pseudomonadati</taxon>
        <taxon>Bacteroidota</taxon>
        <taxon>Flavobacteriia</taxon>
        <taxon>Flavobacteriales</taxon>
        <taxon>Flavobacteriaceae</taxon>
        <taxon>Gillisia</taxon>
    </lineage>
</organism>
<protein>
    <submittedName>
        <fullName evidence="2">DUF4878 domain-containing protein</fullName>
    </submittedName>
</protein>